<dbReference type="Gene3D" id="3.40.50.300">
    <property type="entry name" value="P-loop containing nucleotide triphosphate hydrolases"/>
    <property type="match status" value="2"/>
</dbReference>
<dbReference type="EC" id="3.6.3.17" evidence="10"/>
<evidence type="ECO:0000256" key="5">
    <source>
        <dbReference type="ARBA" id="ARBA00022741"/>
    </source>
</evidence>
<feature type="domain" description="ABC transporter" evidence="9">
    <location>
        <begin position="270"/>
        <end position="512"/>
    </location>
</feature>
<dbReference type="InterPro" id="IPR003439">
    <property type="entry name" value="ABC_transporter-like_ATP-bd"/>
</dbReference>
<evidence type="ECO:0000313" key="10">
    <source>
        <dbReference type="EMBL" id="MPL65985.1"/>
    </source>
</evidence>
<keyword evidence="10" id="KW-0378">Hydrolase</keyword>
<comment type="subcellular location">
    <subcellularLocation>
        <location evidence="1">Cell membrane</location>
        <topology evidence="1">Peripheral membrane protein</topology>
    </subcellularLocation>
</comment>
<dbReference type="CDD" id="cd03215">
    <property type="entry name" value="ABC_Carb_Monos_II"/>
    <property type="match status" value="1"/>
</dbReference>
<dbReference type="FunFam" id="3.40.50.300:FF:000127">
    <property type="entry name" value="Ribose import ATP-binding protein RbsA"/>
    <property type="match status" value="1"/>
</dbReference>
<dbReference type="PROSITE" id="PS00211">
    <property type="entry name" value="ABC_TRANSPORTER_1"/>
    <property type="match status" value="1"/>
</dbReference>
<evidence type="ECO:0000256" key="4">
    <source>
        <dbReference type="ARBA" id="ARBA00022737"/>
    </source>
</evidence>
<name>A0A644TG82_9ZZZZ</name>
<dbReference type="PROSITE" id="PS50893">
    <property type="entry name" value="ABC_TRANSPORTER_2"/>
    <property type="match status" value="2"/>
</dbReference>
<comment type="caution">
    <text evidence="10">The sequence shown here is derived from an EMBL/GenBank/DDBJ whole genome shotgun (WGS) entry which is preliminary data.</text>
</comment>
<dbReference type="GO" id="GO:0016887">
    <property type="term" value="F:ATP hydrolysis activity"/>
    <property type="evidence" value="ECO:0007669"/>
    <property type="project" value="InterPro"/>
</dbReference>
<keyword evidence="2" id="KW-0813">Transport</keyword>
<evidence type="ECO:0000256" key="2">
    <source>
        <dbReference type="ARBA" id="ARBA00022448"/>
    </source>
</evidence>
<keyword evidence="4" id="KW-0677">Repeat</keyword>
<dbReference type="InterPro" id="IPR003593">
    <property type="entry name" value="AAA+_ATPase"/>
</dbReference>
<protein>
    <submittedName>
        <fullName evidence="10">Galactose/methyl galactoside import ATP-binding protein MglA</fullName>
        <ecNumber evidence="10">3.6.3.17</ecNumber>
    </submittedName>
</protein>
<dbReference type="PANTHER" id="PTHR43790:SF9">
    <property type="entry name" value="GALACTOFURANOSE TRANSPORTER ATP-BINDING PROTEIN YTFR"/>
    <property type="match status" value="1"/>
</dbReference>
<organism evidence="10">
    <name type="scientific">bioreactor metagenome</name>
    <dbReference type="NCBI Taxonomy" id="1076179"/>
    <lineage>
        <taxon>unclassified sequences</taxon>
        <taxon>metagenomes</taxon>
        <taxon>ecological metagenomes</taxon>
    </lineage>
</organism>
<evidence type="ECO:0000256" key="3">
    <source>
        <dbReference type="ARBA" id="ARBA00022475"/>
    </source>
</evidence>
<keyword evidence="5" id="KW-0547">Nucleotide-binding</keyword>
<feature type="domain" description="ABC transporter" evidence="9">
    <location>
        <begin position="24"/>
        <end position="260"/>
    </location>
</feature>
<dbReference type="PANTHER" id="PTHR43790">
    <property type="entry name" value="CARBOHYDRATE TRANSPORT ATP-BINDING PROTEIN MG119-RELATED"/>
    <property type="match status" value="1"/>
</dbReference>
<sequence length="524" mass="56641">MSGSSESKAETKDSLETPQGASGLSVLGISKGFPGVQALDEVSFSIRRGEVHAILGENGAGKSTLLKILSGALQPDSGRILLDGKEIFLRTPGAASQVGIAAIYQELSLVPWLSVAHNLFLGREWMVGRFLMSKKKLKEKADEVFSLLGLSLDPSAIAGNLGMAEQQLVEISRAFSRNAGFILMDEPTASLTETEINLLFGKIETLKKAGVGILYISHRLEEIFRIADRVTVMRDGKSVYSGAAGELSLPELIARMVGRSIGNHYPKEAIEPGELLLEAKDGVSGEEGLTLSLRQGEVVGLAGLVGAGRTEWARKLFGADPDPKTRFRICGTEVSVSSPRQGRDLGMGMVPENRKEHGLILGRSVLHNITITIMDWLSGFGIVDRKRQSAVSSEYIGKLFIKCPSDTVDISTLSGGNQQKAVLAKWLARKGKIIILDEPTRGIDVGAKLEMYQQMNALCREGKGIILISSDLPELLSMSDRLYVMHEGRFVASLDKKEASQEKILEYASGLNYGQTIRNGSEGI</sequence>
<keyword evidence="6 10" id="KW-0067">ATP-binding</keyword>
<keyword evidence="8" id="KW-0472">Membrane</keyword>
<proteinExistence type="predicted"/>
<evidence type="ECO:0000256" key="7">
    <source>
        <dbReference type="ARBA" id="ARBA00022967"/>
    </source>
</evidence>
<reference evidence="10" key="1">
    <citation type="submission" date="2019-08" db="EMBL/GenBank/DDBJ databases">
        <authorList>
            <person name="Kucharzyk K."/>
            <person name="Murdoch R.W."/>
            <person name="Higgins S."/>
            <person name="Loffler F."/>
        </authorList>
    </citation>
    <scope>NUCLEOTIDE SEQUENCE</scope>
</reference>
<keyword evidence="3" id="KW-1003">Cell membrane</keyword>
<dbReference type="GO" id="GO:0005524">
    <property type="term" value="F:ATP binding"/>
    <property type="evidence" value="ECO:0007669"/>
    <property type="project" value="UniProtKB-KW"/>
</dbReference>
<dbReference type="AlphaFoldDB" id="A0A644TG82"/>
<dbReference type="InterPro" id="IPR050107">
    <property type="entry name" value="ABC_carbohydrate_import_ATPase"/>
</dbReference>
<dbReference type="EMBL" id="VSSQ01000030">
    <property type="protein sequence ID" value="MPL65985.1"/>
    <property type="molecule type" value="Genomic_DNA"/>
</dbReference>
<gene>
    <name evidence="10" type="primary">mglA_3</name>
    <name evidence="10" type="ORF">SDC9_11652</name>
</gene>
<dbReference type="CDD" id="cd03216">
    <property type="entry name" value="ABC_Carb_Monos_I"/>
    <property type="match status" value="1"/>
</dbReference>
<evidence type="ECO:0000256" key="6">
    <source>
        <dbReference type="ARBA" id="ARBA00022840"/>
    </source>
</evidence>
<dbReference type="GO" id="GO:0005886">
    <property type="term" value="C:plasma membrane"/>
    <property type="evidence" value="ECO:0007669"/>
    <property type="project" value="UniProtKB-SubCell"/>
</dbReference>
<dbReference type="SMART" id="SM00382">
    <property type="entry name" value="AAA"/>
    <property type="match status" value="2"/>
</dbReference>
<keyword evidence="7" id="KW-1278">Translocase</keyword>
<evidence type="ECO:0000256" key="1">
    <source>
        <dbReference type="ARBA" id="ARBA00004202"/>
    </source>
</evidence>
<evidence type="ECO:0000259" key="9">
    <source>
        <dbReference type="PROSITE" id="PS50893"/>
    </source>
</evidence>
<dbReference type="SUPFAM" id="SSF52540">
    <property type="entry name" value="P-loop containing nucleoside triphosphate hydrolases"/>
    <property type="match status" value="2"/>
</dbReference>
<accession>A0A644TG82</accession>
<dbReference type="InterPro" id="IPR027417">
    <property type="entry name" value="P-loop_NTPase"/>
</dbReference>
<dbReference type="Pfam" id="PF00005">
    <property type="entry name" value="ABC_tran"/>
    <property type="match status" value="2"/>
</dbReference>
<evidence type="ECO:0000256" key="8">
    <source>
        <dbReference type="ARBA" id="ARBA00023136"/>
    </source>
</evidence>
<dbReference type="InterPro" id="IPR017871">
    <property type="entry name" value="ABC_transporter-like_CS"/>
</dbReference>